<dbReference type="AlphaFoldDB" id="A0A0E9XV00"/>
<organism evidence="1">
    <name type="scientific">Anguilla anguilla</name>
    <name type="common">European freshwater eel</name>
    <name type="synonym">Muraena anguilla</name>
    <dbReference type="NCBI Taxonomy" id="7936"/>
    <lineage>
        <taxon>Eukaryota</taxon>
        <taxon>Metazoa</taxon>
        <taxon>Chordata</taxon>
        <taxon>Craniata</taxon>
        <taxon>Vertebrata</taxon>
        <taxon>Euteleostomi</taxon>
        <taxon>Actinopterygii</taxon>
        <taxon>Neopterygii</taxon>
        <taxon>Teleostei</taxon>
        <taxon>Anguilliformes</taxon>
        <taxon>Anguillidae</taxon>
        <taxon>Anguilla</taxon>
    </lineage>
</organism>
<evidence type="ECO:0000313" key="1">
    <source>
        <dbReference type="EMBL" id="JAI06480.1"/>
    </source>
</evidence>
<sequence>MWVFCFIYPLESLSSYAYYVVQMLA</sequence>
<name>A0A0E9XV00_ANGAN</name>
<dbReference type="EMBL" id="GBXM01002098">
    <property type="protein sequence ID" value="JAI06480.1"/>
    <property type="molecule type" value="Transcribed_RNA"/>
</dbReference>
<accession>A0A0E9XV00</accession>
<proteinExistence type="predicted"/>
<protein>
    <submittedName>
        <fullName evidence="1">Uncharacterized protein</fullName>
    </submittedName>
</protein>
<reference evidence="1" key="2">
    <citation type="journal article" date="2015" name="Fish Shellfish Immunol.">
        <title>Early steps in the European eel (Anguilla anguilla)-Vibrio vulnificus interaction in the gills: Role of the RtxA13 toxin.</title>
        <authorList>
            <person name="Callol A."/>
            <person name="Pajuelo D."/>
            <person name="Ebbesson L."/>
            <person name="Teles M."/>
            <person name="MacKenzie S."/>
            <person name="Amaro C."/>
        </authorList>
    </citation>
    <scope>NUCLEOTIDE SEQUENCE</scope>
</reference>
<reference evidence="1" key="1">
    <citation type="submission" date="2014-11" db="EMBL/GenBank/DDBJ databases">
        <authorList>
            <person name="Amaro Gonzalez C."/>
        </authorList>
    </citation>
    <scope>NUCLEOTIDE SEQUENCE</scope>
</reference>